<evidence type="ECO:0000313" key="2">
    <source>
        <dbReference type="EMBL" id="QNI34468.1"/>
    </source>
</evidence>
<dbReference type="RefSeq" id="WP_186746671.1">
    <property type="nucleotide sequence ID" value="NZ_CP060394.1"/>
</dbReference>
<name>A0A7G8BPJ8_9BACT</name>
<feature type="domain" description="N-acetyltransferase" evidence="1">
    <location>
        <begin position="1"/>
        <end position="149"/>
    </location>
</feature>
<dbReference type="Gene3D" id="3.40.630.30">
    <property type="match status" value="1"/>
</dbReference>
<dbReference type="InterPro" id="IPR016181">
    <property type="entry name" value="Acyl_CoA_acyltransferase"/>
</dbReference>
<dbReference type="EMBL" id="CP060394">
    <property type="protein sequence ID" value="QNI34468.1"/>
    <property type="molecule type" value="Genomic_DNA"/>
</dbReference>
<dbReference type="Proteomes" id="UP000515312">
    <property type="component" value="Chromosome"/>
</dbReference>
<organism evidence="2 3">
    <name type="scientific">Alloacidobacterium dinghuense</name>
    <dbReference type="NCBI Taxonomy" id="2763107"/>
    <lineage>
        <taxon>Bacteria</taxon>
        <taxon>Pseudomonadati</taxon>
        <taxon>Acidobacteriota</taxon>
        <taxon>Terriglobia</taxon>
        <taxon>Terriglobales</taxon>
        <taxon>Acidobacteriaceae</taxon>
        <taxon>Alloacidobacterium</taxon>
    </lineage>
</organism>
<accession>A0A7G8BPJ8</accession>
<proteinExistence type="predicted"/>
<reference evidence="2 3" key="1">
    <citation type="submission" date="2020-08" db="EMBL/GenBank/DDBJ databases">
        <title>Edaphobacter telluris sp. nov. and Acidobacterium dinghuensis sp. nov., two acidobacteria isolated from forest soil.</title>
        <authorList>
            <person name="Fu J."/>
            <person name="Qiu L."/>
        </authorList>
    </citation>
    <scope>NUCLEOTIDE SEQUENCE [LARGE SCALE GENOMIC DNA]</scope>
    <source>
        <strain evidence="2">4Y35</strain>
    </source>
</reference>
<dbReference type="KEGG" id="adin:H7849_11585"/>
<dbReference type="AlphaFoldDB" id="A0A7G8BPJ8"/>
<protein>
    <submittedName>
        <fullName evidence="2">GNAT family N-acetyltransferase</fullName>
    </submittedName>
</protein>
<sequence>MELKTATTADIPFIVEVEHPPALRDYIGQWTNEEHTAAMRDRDTLYLIATDENGKQLGYIILRGLQSEHRNFELKRVVMRSPGEGHGKRVLQLLLKKVFEELGAHRLWLDVFESNSRAQHVYRTLGFQQDGIFREAIYRDGKYHSLFLMSVLDREYQGNTKD</sequence>
<dbReference type="InterPro" id="IPR000182">
    <property type="entry name" value="GNAT_dom"/>
</dbReference>
<dbReference type="PANTHER" id="PTHR43415">
    <property type="entry name" value="SPERMIDINE N(1)-ACETYLTRANSFERASE"/>
    <property type="match status" value="1"/>
</dbReference>
<gene>
    <name evidence="2" type="ORF">H7849_11585</name>
</gene>
<dbReference type="PANTHER" id="PTHR43415:SF3">
    <property type="entry name" value="GNAT-FAMILY ACETYLTRANSFERASE"/>
    <property type="match status" value="1"/>
</dbReference>
<evidence type="ECO:0000259" key="1">
    <source>
        <dbReference type="PROSITE" id="PS51186"/>
    </source>
</evidence>
<dbReference type="GO" id="GO:0016747">
    <property type="term" value="F:acyltransferase activity, transferring groups other than amino-acyl groups"/>
    <property type="evidence" value="ECO:0007669"/>
    <property type="project" value="InterPro"/>
</dbReference>
<dbReference type="SUPFAM" id="SSF55729">
    <property type="entry name" value="Acyl-CoA N-acyltransferases (Nat)"/>
    <property type="match status" value="1"/>
</dbReference>
<dbReference type="PROSITE" id="PS51186">
    <property type="entry name" value="GNAT"/>
    <property type="match status" value="1"/>
</dbReference>
<keyword evidence="2" id="KW-0808">Transferase</keyword>
<keyword evidence="3" id="KW-1185">Reference proteome</keyword>
<dbReference type="Pfam" id="PF00583">
    <property type="entry name" value="Acetyltransf_1"/>
    <property type="match status" value="1"/>
</dbReference>
<evidence type="ECO:0000313" key="3">
    <source>
        <dbReference type="Proteomes" id="UP000515312"/>
    </source>
</evidence>